<dbReference type="Proteomes" id="UP000014680">
    <property type="component" value="Unassembled WGS sequence"/>
</dbReference>
<dbReference type="EMBL" id="KB206411">
    <property type="protein sequence ID" value="ELP91891.1"/>
    <property type="molecule type" value="Genomic_DNA"/>
</dbReference>
<dbReference type="AlphaFoldDB" id="A0A0A1UDK6"/>
<dbReference type="Gene3D" id="2.60.120.920">
    <property type="match status" value="1"/>
</dbReference>
<evidence type="ECO:0000313" key="1">
    <source>
        <dbReference type="EMBL" id="ELP91891.1"/>
    </source>
</evidence>
<dbReference type="KEGG" id="eiv:EIN_398210"/>
<accession>A0A0A1UDK6</accession>
<proteinExistence type="predicted"/>
<protein>
    <recommendedName>
        <fullName evidence="3">SPRY domain-containing protein</fullName>
    </recommendedName>
</protein>
<gene>
    <name evidence="1" type="ORF">EIN_398210</name>
</gene>
<evidence type="ECO:0008006" key="3">
    <source>
        <dbReference type="Google" id="ProtNLM"/>
    </source>
</evidence>
<dbReference type="VEuPathDB" id="AmoebaDB:EIN_398210"/>
<reference evidence="1 2" key="1">
    <citation type="submission" date="2012-10" db="EMBL/GenBank/DDBJ databases">
        <authorList>
            <person name="Zafar N."/>
            <person name="Inman J."/>
            <person name="Hall N."/>
            <person name="Lorenzi H."/>
            <person name="Caler E."/>
        </authorList>
    </citation>
    <scope>NUCLEOTIDE SEQUENCE [LARGE SCALE GENOMIC DNA]</scope>
    <source>
        <strain evidence="1 2">IP1</strain>
    </source>
</reference>
<dbReference type="RefSeq" id="XP_004258662.1">
    <property type="nucleotide sequence ID" value="XM_004258614.1"/>
</dbReference>
<dbReference type="GeneID" id="14890822"/>
<evidence type="ECO:0000313" key="2">
    <source>
        <dbReference type="Proteomes" id="UP000014680"/>
    </source>
</evidence>
<dbReference type="InterPro" id="IPR043136">
    <property type="entry name" value="B30.2/SPRY_sf"/>
</dbReference>
<organism evidence="1 2">
    <name type="scientific">Entamoeba invadens IP1</name>
    <dbReference type="NCBI Taxonomy" id="370355"/>
    <lineage>
        <taxon>Eukaryota</taxon>
        <taxon>Amoebozoa</taxon>
        <taxon>Evosea</taxon>
        <taxon>Archamoebae</taxon>
        <taxon>Mastigamoebida</taxon>
        <taxon>Entamoebidae</taxon>
        <taxon>Entamoeba</taxon>
    </lineage>
</organism>
<sequence>MGICLDHFYLLSVVLHFEYKEDLQTFLGVNHKCEQMIHTMRVTPKLQNEKSVIWFFKHFSPETYDTPIYTEKVIPYLLQVDLIRSPNLKILFKKELLTIETFDLLIPKITSGVLDLYGEGTLKKVTQIIISKAKQFQRLERLEGDITSITEFLVNYTEGGKKLNYKMPKLVVVNCPLYFENENDTSMKECFTTITKCIPNFNRTKVVCQIESNTDEWKVAEEQFKEINFYYHYLNNLHKRSALLCEEGKVGIKGELQEDERLEMAYPHAIEQTCENNEEFLTQTGLPQSVEVFYMNGCQFEEPFLLKTDFLNVRQLFLNTINTVTFECSFLNVEILSIINCERLLFKEQCGLQKLRVLWIQSCEDVKFYGKTTTPLQYIGINISQEIIYQRQVEALRKIQIVDSGNVELSSITRSEDIEEGNFVFVNLNDIQMNGKIYDTFNTMRNNRSLHFVSKSLHSFVNGEVDIDKGGEWEYKTVYRTFNTNLETSASHSNPFDYFEVDMKLNQFISIGVADIYEHMKSHKSESNLPFKVFSFYSEDVEIDFCENEKKRTFGNEEKKSNVCGCGIINTSEIFFTQNGILLGRFPINFKPDIQAIVFNNKISTINCGESAFLYDLNSLE</sequence>
<name>A0A0A1UDK6_ENTIV</name>
<keyword evidence="2" id="KW-1185">Reference proteome</keyword>